<dbReference type="InterPro" id="IPR052311">
    <property type="entry name" value="MMS22L-TONSL_complex_comp"/>
</dbReference>
<keyword evidence="4" id="KW-0539">Nucleus</keyword>
<dbReference type="OrthoDB" id="4772757at2759"/>
<dbReference type="Proteomes" id="UP000274131">
    <property type="component" value="Unassembled WGS sequence"/>
</dbReference>
<evidence type="ECO:0000256" key="5">
    <source>
        <dbReference type="PROSITE-ProRule" id="PRU00023"/>
    </source>
</evidence>
<comment type="subcellular location">
    <subcellularLocation>
        <location evidence="1">Nucleus</location>
    </subcellularLocation>
</comment>
<keyword evidence="7" id="KW-1185">Reference proteome</keyword>
<dbReference type="PANTHER" id="PTHR46358:SF1">
    <property type="entry name" value="TONSOKU-LIKE PROTEIN"/>
    <property type="match status" value="1"/>
</dbReference>
<dbReference type="SUPFAM" id="SSF52047">
    <property type="entry name" value="RNI-like"/>
    <property type="match status" value="1"/>
</dbReference>
<proteinExistence type="predicted"/>
<dbReference type="SUPFAM" id="SSF48403">
    <property type="entry name" value="Ankyrin repeat"/>
    <property type="match status" value="1"/>
</dbReference>
<dbReference type="Gene3D" id="3.80.10.10">
    <property type="entry name" value="Ribonuclease Inhibitor"/>
    <property type="match status" value="2"/>
</dbReference>
<keyword evidence="5" id="KW-0040">ANK repeat</keyword>
<feature type="repeat" description="ANK" evidence="5">
    <location>
        <begin position="623"/>
        <end position="655"/>
    </location>
</feature>
<dbReference type="SMART" id="SM00248">
    <property type="entry name" value="ANK"/>
    <property type="match status" value="3"/>
</dbReference>
<reference evidence="6 7" key="2">
    <citation type="submission" date="2018-10" db="EMBL/GenBank/DDBJ databases">
        <authorList>
            <consortium name="Pathogen Informatics"/>
        </authorList>
    </citation>
    <scope>NUCLEOTIDE SEQUENCE [LARGE SCALE GENOMIC DNA]</scope>
</reference>
<dbReference type="PROSITE" id="PS50088">
    <property type="entry name" value="ANK_REPEAT"/>
    <property type="match status" value="3"/>
</dbReference>
<dbReference type="Pfam" id="PF12796">
    <property type="entry name" value="Ank_2"/>
    <property type="match status" value="1"/>
</dbReference>
<evidence type="ECO:0000256" key="3">
    <source>
        <dbReference type="ARBA" id="ARBA00022737"/>
    </source>
</evidence>
<evidence type="ECO:0000313" key="8">
    <source>
        <dbReference type="WBParaSite" id="EVEC_0000484901-mRNA-1"/>
    </source>
</evidence>
<dbReference type="InterPro" id="IPR032675">
    <property type="entry name" value="LRR_dom_sf"/>
</dbReference>
<dbReference type="InterPro" id="IPR036770">
    <property type="entry name" value="Ankyrin_rpt-contain_sf"/>
</dbReference>
<dbReference type="Pfam" id="PF13857">
    <property type="entry name" value="Ank_5"/>
    <property type="match status" value="1"/>
</dbReference>
<evidence type="ECO:0000256" key="1">
    <source>
        <dbReference type="ARBA" id="ARBA00004123"/>
    </source>
</evidence>
<dbReference type="EMBL" id="UXUI01007892">
    <property type="protein sequence ID" value="VDD89806.1"/>
    <property type="molecule type" value="Genomic_DNA"/>
</dbReference>
<accession>A0A158QAE3</accession>
<dbReference type="WBParaSite" id="EVEC_0000484901-mRNA-1">
    <property type="protein sequence ID" value="EVEC_0000484901-mRNA-1"/>
    <property type="gene ID" value="EVEC_0000484901"/>
</dbReference>
<feature type="repeat" description="ANK" evidence="5">
    <location>
        <begin position="544"/>
        <end position="576"/>
    </location>
</feature>
<evidence type="ECO:0000256" key="2">
    <source>
        <dbReference type="ARBA" id="ARBA00022614"/>
    </source>
</evidence>
<dbReference type="Gene3D" id="1.25.40.10">
    <property type="entry name" value="Tetratricopeptide repeat domain"/>
    <property type="match status" value="1"/>
</dbReference>
<evidence type="ECO:0000313" key="7">
    <source>
        <dbReference type="Proteomes" id="UP000274131"/>
    </source>
</evidence>
<sequence length="1308" mass="146874">MANTHRYPPCRESNALVLLRQWFVVVVSELEKQLSKAQQRGNDQLVSDLYVDLAEEHRRAGFLNEAIEAYKSSLIFSEKCCTIENAAFAHRAIAEMSVDCGIGDDCAALTHGEKYFNLAKKTGQVHLIQLAFHVYGWLQFQVYLNSGAKNQKLLLESKEWCEKGLAFLNKNAVAIDSDPKAVRIGQNSKARRARLRQVLSQICDKLGDSSQALSHHNAAFAYAVREEDFDLQYRCLLSKLYYVGNQRIKTAVDLVHVASNLGPKESADAKFILAQEKIRAMDFDGAKWDMISILCGKDFNALDNEEQSSLQQCLIVVYRAVERLRRVEKLSSFEQMKTYEKIADEFIDLDFREVSLEFYEKMLACAESKCDRIKAFVSIAETARELNDFEKAYQCYSVIESIENTLTLENKKRAETAICLLEVTTKLKTFPPLEVEELYLKAKKYAETHHQKLILREIYLEYLKKMEGMRPKIEKLKSELEVIRKERNDSPEMLSDTEEHDNEWADKFGDLSGSQILAQCEVEATRRNMEERIRQEKDKKINLYGETRMHEAARGNDLAYLRLLLKHGYSINAKDEGGWTPLHEAVGALKVENVRLLVEAGACLDIRSNEGTLSAEGERTDSGGLTPLMEACDRGSTAIANLLLSHGANIALRNKDNWTALDFFRNALAVGMVEEEDMSAANDLVVLMEARLRQVNAPVSKFPPPKKLTPLNSREKLSIGKESVQAVQKLSPERKNLLEYRKIMRHVGRGDVHERTGTIYAEVEDFTNEVGGSSSASVSDNFGSIFDSDSLCGLVDDSVGSFNESFSRVVKKKRRRSGSTGFSNSRIRRRKMVEELGSDSEEELLTVTNPLHSVQDNNFSRNTAATTDRTVNEDSIPPKVKTSEIVSTEAPSKPSDTQSLIFIKIVFKQTDGKRIKVKGIPFNRSAVVSAVRNRCLKEICSEDEVTSLSIRQGDCELSDETPIALVLDGLENTLDCFIEGTSKLSPSQTYLKKAKVKKSNIVRALDEARRGLLDLSYCFVEREGDALSSALMAFSLNSLSELVLSGNFLSEKFIKSVAYLARFLEVLKLESCGITNQTIEGLLGDRSSCTRLSHLDLSYNDVSNSFAANSLSSFLNVCPNLKRLNLSSCGLSAVALPCLLDVFKGLTLLEDLNISHNPSVDSSFVTKVTEICTQLSNLNISDTGFQQFTPDLKTCHLKSLSLYGCEITREFTSQSFLEHLEAFLFLDFSYTMICCSDLEAFMECKKSKLPILTLKLYGCLELEKNVSQLVELIHSRVNTDTALHLQLSEDFRERLLSTMSSSFSFLVS</sequence>
<dbReference type="PROSITE" id="PS50297">
    <property type="entry name" value="ANK_REP_REGION"/>
    <property type="match status" value="3"/>
</dbReference>
<dbReference type="PANTHER" id="PTHR46358">
    <property type="entry name" value="TONSOKU-LIKE PROTEIN"/>
    <property type="match status" value="1"/>
</dbReference>
<name>A0A158QAE3_ENTVE</name>
<keyword evidence="2" id="KW-0433">Leucine-rich repeat</keyword>
<dbReference type="InterPro" id="IPR002110">
    <property type="entry name" value="Ankyrin_rpt"/>
</dbReference>
<dbReference type="GO" id="GO:0043596">
    <property type="term" value="C:nuclear replication fork"/>
    <property type="evidence" value="ECO:0007669"/>
    <property type="project" value="TreeGrafter"/>
</dbReference>
<protein>
    <submittedName>
        <fullName evidence="8">ANK_REP_REGION domain-containing protein</fullName>
    </submittedName>
</protein>
<evidence type="ECO:0000256" key="4">
    <source>
        <dbReference type="ARBA" id="ARBA00023242"/>
    </source>
</evidence>
<dbReference type="GO" id="GO:0000724">
    <property type="term" value="P:double-strand break repair via homologous recombination"/>
    <property type="evidence" value="ECO:0007669"/>
    <property type="project" value="TreeGrafter"/>
</dbReference>
<keyword evidence="3" id="KW-0677">Repeat</keyword>
<reference evidence="8" key="1">
    <citation type="submission" date="2016-04" db="UniProtKB">
        <authorList>
            <consortium name="WormBaseParasite"/>
        </authorList>
    </citation>
    <scope>IDENTIFICATION</scope>
</reference>
<dbReference type="GO" id="GO:0031297">
    <property type="term" value="P:replication fork processing"/>
    <property type="evidence" value="ECO:0007669"/>
    <property type="project" value="TreeGrafter"/>
</dbReference>
<evidence type="ECO:0000313" key="6">
    <source>
        <dbReference type="EMBL" id="VDD89806.1"/>
    </source>
</evidence>
<gene>
    <name evidence="6" type="ORF">EVEC_LOCUS4557</name>
</gene>
<dbReference type="Gene3D" id="1.25.40.20">
    <property type="entry name" value="Ankyrin repeat-containing domain"/>
    <property type="match status" value="2"/>
</dbReference>
<dbReference type="STRING" id="51028.A0A158QAE3"/>
<feature type="repeat" description="ANK" evidence="5">
    <location>
        <begin position="577"/>
        <end position="609"/>
    </location>
</feature>
<organism evidence="8">
    <name type="scientific">Enterobius vermicularis</name>
    <name type="common">Human pinworm</name>
    <dbReference type="NCBI Taxonomy" id="51028"/>
    <lineage>
        <taxon>Eukaryota</taxon>
        <taxon>Metazoa</taxon>
        <taxon>Ecdysozoa</taxon>
        <taxon>Nematoda</taxon>
        <taxon>Chromadorea</taxon>
        <taxon>Rhabditida</taxon>
        <taxon>Spirurina</taxon>
        <taxon>Oxyuridomorpha</taxon>
        <taxon>Oxyuroidea</taxon>
        <taxon>Oxyuridae</taxon>
        <taxon>Enterobius</taxon>
    </lineage>
</organism>
<dbReference type="InterPro" id="IPR011990">
    <property type="entry name" value="TPR-like_helical_dom_sf"/>
</dbReference>